<accession>A0A6C0LDC8</accession>
<name>A0A6C0LDC8_9ZZZZ</name>
<proteinExistence type="predicted"/>
<dbReference type="AlphaFoldDB" id="A0A6C0LDC8"/>
<sequence length="91" mass="9692">MPRITTIESNHSFHIRIAIANKFHAILQLVPLAFNLPNPFIITVCSTSPTTRAVNASITHTGDIQENCQEQGQGRDGGDGGDGDGASDCDD</sequence>
<dbReference type="EMBL" id="MN740460">
    <property type="protein sequence ID" value="QHU27661.1"/>
    <property type="molecule type" value="Genomic_DNA"/>
</dbReference>
<protein>
    <submittedName>
        <fullName evidence="2">Uncharacterized protein</fullName>
    </submittedName>
</protein>
<evidence type="ECO:0000313" key="2">
    <source>
        <dbReference type="EMBL" id="QHU27661.1"/>
    </source>
</evidence>
<evidence type="ECO:0000256" key="1">
    <source>
        <dbReference type="SAM" id="MobiDB-lite"/>
    </source>
</evidence>
<feature type="compositionally biased region" description="Acidic residues" evidence="1">
    <location>
        <begin position="79"/>
        <end position="91"/>
    </location>
</feature>
<organism evidence="2">
    <name type="scientific">viral metagenome</name>
    <dbReference type="NCBI Taxonomy" id="1070528"/>
    <lineage>
        <taxon>unclassified sequences</taxon>
        <taxon>metagenomes</taxon>
        <taxon>organismal metagenomes</taxon>
    </lineage>
</organism>
<feature type="region of interest" description="Disordered" evidence="1">
    <location>
        <begin position="64"/>
        <end position="91"/>
    </location>
</feature>
<reference evidence="2" key="1">
    <citation type="journal article" date="2020" name="Nature">
        <title>Giant virus diversity and host interactions through global metagenomics.</title>
        <authorList>
            <person name="Schulz F."/>
            <person name="Roux S."/>
            <person name="Paez-Espino D."/>
            <person name="Jungbluth S."/>
            <person name="Walsh D.A."/>
            <person name="Denef V.J."/>
            <person name="McMahon K.D."/>
            <person name="Konstantinidis K.T."/>
            <person name="Eloe-Fadrosh E.A."/>
            <person name="Kyrpides N.C."/>
            <person name="Woyke T."/>
        </authorList>
    </citation>
    <scope>NUCLEOTIDE SEQUENCE</scope>
    <source>
        <strain evidence="2">GVMAG-M-3300027769-26</strain>
    </source>
</reference>